<gene>
    <name evidence="3" type="ORF">NKR23_g5921</name>
</gene>
<name>A0AA38RCC2_9PEZI</name>
<dbReference type="PANTHER" id="PTHR47572">
    <property type="entry name" value="LIPOPROTEIN-RELATED"/>
    <property type="match status" value="1"/>
</dbReference>
<dbReference type="AlphaFoldDB" id="A0AA38RCC2"/>
<dbReference type="Gene3D" id="2.120.10.30">
    <property type="entry name" value="TolB, C-terminal domain"/>
    <property type="match status" value="1"/>
</dbReference>
<sequence>MASLTTKEVSDGLYFGESPRYRDGFLYVSDMIGRKIYTIDVSSGEKQILVEVENQPNGMCFHPDGSLIYSSMFDAKLYRMKDGKSTLYADMSHVMTGYCGDMVIDKTGRVYMDDTGARVLHGETPRPGRLLVIETDGTVKVAAEDIVFPNAVFISNDGNSLFVAETFRYGLLKYDVEADGKLTNRLDFWSPAVLPGVKEEDMAANMIGIDGGCMDAEGGMWLSMLGYEEFIRLDPKGNVTHRIKAHGHATACTLGGKDGKTLYLVMNQVPEGENLFKAMVAKRTTCTIGAARVEVGRGQALP</sequence>
<evidence type="ECO:0000313" key="3">
    <source>
        <dbReference type="EMBL" id="KAJ9144517.1"/>
    </source>
</evidence>
<evidence type="ECO:0000256" key="1">
    <source>
        <dbReference type="ARBA" id="ARBA00022801"/>
    </source>
</evidence>
<comment type="caution">
    <text evidence="3">The sequence shown here is derived from an EMBL/GenBank/DDBJ whole genome shotgun (WGS) entry which is preliminary data.</text>
</comment>
<evidence type="ECO:0000259" key="2">
    <source>
        <dbReference type="Pfam" id="PF08450"/>
    </source>
</evidence>
<dbReference type="EMBL" id="JANBVO010000016">
    <property type="protein sequence ID" value="KAJ9144517.1"/>
    <property type="molecule type" value="Genomic_DNA"/>
</dbReference>
<dbReference type="Pfam" id="PF08450">
    <property type="entry name" value="SGL"/>
    <property type="match status" value="1"/>
</dbReference>
<protein>
    <submittedName>
        <fullName evidence="3">Calcium-dependent phosphotriesterase</fullName>
    </submittedName>
</protein>
<evidence type="ECO:0000313" key="4">
    <source>
        <dbReference type="Proteomes" id="UP001174694"/>
    </source>
</evidence>
<dbReference type="InterPro" id="IPR013658">
    <property type="entry name" value="SGL"/>
</dbReference>
<accession>A0AA38RCC2</accession>
<proteinExistence type="predicted"/>
<dbReference type="GO" id="GO:0016787">
    <property type="term" value="F:hydrolase activity"/>
    <property type="evidence" value="ECO:0007669"/>
    <property type="project" value="UniProtKB-KW"/>
</dbReference>
<dbReference type="SUPFAM" id="SSF63829">
    <property type="entry name" value="Calcium-dependent phosphotriesterase"/>
    <property type="match status" value="1"/>
</dbReference>
<feature type="domain" description="SMP-30/Gluconolactonase/LRE-like region" evidence="2">
    <location>
        <begin position="15"/>
        <end position="265"/>
    </location>
</feature>
<dbReference type="InterPro" id="IPR051262">
    <property type="entry name" value="SMP-30/CGR1_Lactonase"/>
</dbReference>
<dbReference type="InterPro" id="IPR011042">
    <property type="entry name" value="6-blade_b-propeller_TolB-like"/>
</dbReference>
<dbReference type="PANTHER" id="PTHR47572:SF4">
    <property type="entry name" value="LACTONASE DRP35"/>
    <property type="match status" value="1"/>
</dbReference>
<organism evidence="3 4">
    <name type="scientific">Pleurostoma richardsiae</name>
    <dbReference type="NCBI Taxonomy" id="41990"/>
    <lineage>
        <taxon>Eukaryota</taxon>
        <taxon>Fungi</taxon>
        <taxon>Dikarya</taxon>
        <taxon>Ascomycota</taxon>
        <taxon>Pezizomycotina</taxon>
        <taxon>Sordariomycetes</taxon>
        <taxon>Sordariomycetidae</taxon>
        <taxon>Calosphaeriales</taxon>
        <taxon>Pleurostomataceae</taxon>
        <taxon>Pleurostoma</taxon>
    </lineage>
</organism>
<keyword evidence="4" id="KW-1185">Reference proteome</keyword>
<reference evidence="3" key="1">
    <citation type="submission" date="2022-07" db="EMBL/GenBank/DDBJ databases">
        <title>Fungi with potential for degradation of polypropylene.</title>
        <authorList>
            <person name="Gostincar C."/>
        </authorList>
    </citation>
    <scope>NUCLEOTIDE SEQUENCE</scope>
    <source>
        <strain evidence="3">EXF-13308</strain>
    </source>
</reference>
<dbReference type="Proteomes" id="UP001174694">
    <property type="component" value="Unassembled WGS sequence"/>
</dbReference>
<keyword evidence="1" id="KW-0378">Hydrolase</keyword>